<proteinExistence type="predicted"/>
<dbReference type="InterPro" id="IPR036412">
    <property type="entry name" value="HAD-like_sf"/>
</dbReference>
<dbReference type="Pfam" id="PF13242">
    <property type="entry name" value="Hydrolase_like"/>
    <property type="match status" value="1"/>
</dbReference>
<dbReference type="NCBIfam" id="TIGR01662">
    <property type="entry name" value="HAD-SF-IIIA"/>
    <property type="match status" value="1"/>
</dbReference>
<dbReference type="AlphaFoldDB" id="A0A5P0ZEK7"/>
<dbReference type="InterPro" id="IPR010021">
    <property type="entry name" value="PGPP1/Gep4"/>
</dbReference>
<dbReference type="OrthoDB" id="9787572at2"/>
<dbReference type="InterPro" id="IPR006549">
    <property type="entry name" value="HAD-SF_hydro_IIIA"/>
</dbReference>
<dbReference type="SUPFAM" id="SSF56784">
    <property type="entry name" value="HAD-like"/>
    <property type="match status" value="1"/>
</dbReference>
<name>A0A5P0ZEK7_9LACO</name>
<sequence length="176" mass="20368">MFKPSIMLNKITDIEVSDLQKLKITTIMTDLDNTLLPWNSDEYTLSLRKWLNIMEHAGIDVLVVSNNSYKRVEKAVNMLPMGIVARAKKPLPFVIKKYLRQNKIDQETVLFVGDQVLTDVLAGSLSGIKTVLVKPIVETDAKKTRVNRFFERPILKYLQIKDKNLRWKDSLHDRNE</sequence>
<dbReference type="NCBIfam" id="TIGR01668">
    <property type="entry name" value="YqeG_hyp_ppase"/>
    <property type="match status" value="1"/>
</dbReference>
<comment type="caution">
    <text evidence="1">The sequence shown here is derived from an EMBL/GenBank/DDBJ whole genome shotgun (WGS) entry which is preliminary data.</text>
</comment>
<organism evidence="1 2">
    <name type="scientific">Companilactobacillus mishanensis</name>
    <dbReference type="NCBI Taxonomy" id="2486008"/>
    <lineage>
        <taxon>Bacteria</taxon>
        <taxon>Bacillati</taxon>
        <taxon>Bacillota</taxon>
        <taxon>Bacilli</taxon>
        <taxon>Lactobacillales</taxon>
        <taxon>Lactobacillaceae</taxon>
        <taxon>Companilactobacillus</taxon>
    </lineage>
</organism>
<dbReference type="InterPro" id="IPR023214">
    <property type="entry name" value="HAD_sf"/>
</dbReference>
<gene>
    <name evidence="1" type="ORF">FHL02_00110</name>
</gene>
<dbReference type="EMBL" id="VDFM01000001">
    <property type="protein sequence ID" value="MQS51415.1"/>
    <property type="molecule type" value="Genomic_DNA"/>
</dbReference>
<evidence type="ECO:0000313" key="1">
    <source>
        <dbReference type="EMBL" id="MQS51415.1"/>
    </source>
</evidence>
<dbReference type="GO" id="GO:0008962">
    <property type="term" value="F:phosphatidylglycerophosphatase activity"/>
    <property type="evidence" value="ECO:0007669"/>
    <property type="project" value="InterPro"/>
</dbReference>
<reference evidence="1 2" key="1">
    <citation type="journal article" date="2019" name="Syst. Appl. Microbiol.">
        <title>Polyphasic characterization of two novel Lactobacillus spp. isolated from blown salami packages: Description of Lactobacillus halodurans sp. nov. and Lactobacillus salsicarnum sp. nov.</title>
        <authorList>
            <person name="Schuster J.A."/>
            <person name="Klingl A."/>
            <person name="Vogel R.F."/>
            <person name="Ehrmann M.A."/>
        </authorList>
    </citation>
    <scope>NUCLEOTIDE SEQUENCE [LARGE SCALE GENOMIC DNA]</scope>
    <source>
        <strain evidence="1 2">TMW 1.2118</strain>
    </source>
</reference>
<accession>A0A5P0ZEK7</accession>
<dbReference type="Proteomes" id="UP000380386">
    <property type="component" value="Unassembled WGS sequence"/>
</dbReference>
<protein>
    <submittedName>
        <fullName evidence="1">YqeG family HAD IIIA-type phosphatase</fullName>
    </submittedName>
</protein>
<dbReference type="RefSeq" id="WP_153381436.1">
    <property type="nucleotide sequence ID" value="NZ_VDFL01000001.1"/>
</dbReference>
<dbReference type="Gene3D" id="3.40.50.1000">
    <property type="entry name" value="HAD superfamily/HAD-like"/>
    <property type="match status" value="1"/>
</dbReference>
<evidence type="ECO:0000313" key="2">
    <source>
        <dbReference type="Proteomes" id="UP000380386"/>
    </source>
</evidence>